<feature type="compositionally biased region" description="Gly residues" evidence="2">
    <location>
        <begin position="581"/>
        <end position="593"/>
    </location>
</feature>
<feature type="compositionally biased region" description="Basic and acidic residues" evidence="2">
    <location>
        <begin position="57"/>
        <end position="77"/>
    </location>
</feature>
<feature type="region of interest" description="Disordered" evidence="2">
    <location>
        <begin position="1"/>
        <end position="95"/>
    </location>
</feature>
<feature type="compositionally biased region" description="Basic and acidic residues" evidence="2">
    <location>
        <begin position="197"/>
        <end position="207"/>
    </location>
</feature>
<dbReference type="AlphaFoldDB" id="A0A7C9NYF3"/>
<feature type="compositionally biased region" description="Polar residues" evidence="2">
    <location>
        <begin position="1"/>
        <end position="10"/>
    </location>
</feature>
<feature type="compositionally biased region" description="Low complexity" evidence="2">
    <location>
        <begin position="428"/>
        <end position="437"/>
    </location>
</feature>
<keyword evidence="5" id="KW-1185">Reference proteome</keyword>
<reference evidence="4 5" key="1">
    <citation type="submission" date="2020-01" db="EMBL/GenBank/DDBJ databases">
        <title>Herbidospora sp. NEAU-GS84 nov., a novel actinomycete isolated from soil.</title>
        <authorList>
            <person name="Han L."/>
        </authorList>
    </citation>
    <scope>NUCLEOTIDE SEQUENCE [LARGE SCALE GENOMIC DNA]</scope>
    <source>
        <strain evidence="4 5">NEAU-GS84</strain>
    </source>
</reference>
<comment type="caution">
    <text evidence="4">The sequence shown here is derived from an EMBL/GenBank/DDBJ whole genome shotgun (WGS) entry which is preliminary data.</text>
</comment>
<dbReference type="InterPro" id="IPR048469">
    <property type="entry name" value="YchJ-like_M"/>
</dbReference>
<feature type="region of interest" description="Disordered" evidence="2">
    <location>
        <begin position="126"/>
        <end position="268"/>
    </location>
</feature>
<gene>
    <name evidence="4" type="ORF">GT755_02630</name>
</gene>
<feature type="compositionally biased region" description="Low complexity" evidence="2">
    <location>
        <begin position="518"/>
        <end position="534"/>
    </location>
</feature>
<feature type="compositionally biased region" description="Low complexity" evidence="2">
    <location>
        <begin position="211"/>
        <end position="224"/>
    </location>
</feature>
<dbReference type="InterPro" id="IPR023006">
    <property type="entry name" value="YchJ-like"/>
</dbReference>
<feature type="compositionally biased region" description="Gly residues" evidence="2">
    <location>
        <begin position="130"/>
        <end position="147"/>
    </location>
</feature>
<dbReference type="Proteomes" id="UP000479526">
    <property type="component" value="Unassembled WGS sequence"/>
</dbReference>
<feature type="compositionally biased region" description="Basic and acidic residues" evidence="2">
    <location>
        <begin position="155"/>
        <end position="171"/>
    </location>
</feature>
<dbReference type="Gene3D" id="3.10.450.50">
    <property type="match status" value="1"/>
</dbReference>
<feature type="compositionally biased region" description="Basic and acidic residues" evidence="2">
    <location>
        <begin position="310"/>
        <end position="332"/>
    </location>
</feature>
<feature type="domain" description="YchJ-like middle NTF2-like" evidence="3">
    <location>
        <begin position="827"/>
        <end position="920"/>
    </location>
</feature>
<evidence type="ECO:0000259" key="3">
    <source>
        <dbReference type="Pfam" id="PF17775"/>
    </source>
</evidence>
<feature type="region of interest" description="Disordered" evidence="2">
    <location>
        <begin position="280"/>
        <end position="795"/>
    </location>
</feature>
<dbReference type="Pfam" id="PF17775">
    <property type="entry name" value="YchJ_M-like"/>
    <property type="match status" value="1"/>
</dbReference>
<feature type="compositionally biased region" description="Basic and acidic residues" evidence="2">
    <location>
        <begin position="412"/>
        <end position="427"/>
    </location>
</feature>
<organism evidence="4 5">
    <name type="scientific">Herbidospora solisilvae</name>
    <dbReference type="NCBI Taxonomy" id="2696284"/>
    <lineage>
        <taxon>Bacteria</taxon>
        <taxon>Bacillati</taxon>
        <taxon>Actinomycetota</taxon>
        <taxon>Actinomycetes</taxon>
        <taxon>Streptosporangiales</taxon>
        <taxon>Streptosporangiaceae</taxon>
        <taxon>Herbidospora</taxon>
    </lineage>
</organism>
<dbReference type="EMBL" id="WXEW01000001">
    <property type="protein sequence ID" value="NAS20577.1"/>
    <property type="molecule type" value="Genomic_DNA"/>
</dbReference>
<feature type="compositionally biased region" description="Low complexity" evidence="2">
    <location>
        <begin position="641"/>
        <end position="653"/>
    </location>
</feature>
<accession>A0A7C9NYF3</accession>
<comment type="similarity">
    <text evidence="1">Belongs to the UPF0225 family.</text>
</comment>
<proteinExistence type="inferred from homology"/>
<feature type="compositionally biased region" description="Basic residues" evidence="2">
    <location>
        <begin position="670"/>
        <end position="684"/>
    </location>
</feature>
<evidence type="ECO:0000256" key="1">
    <source>
        <dbReference type="HAMAP-Rule" id="MF_00612"/>
    </source>
</evidence>
<sequence length="922" mass="99323">MTEFPASSRNEPVHAAVDQRIRRRRHRRWERRLPRAARVGGAAGAGRFPRRHHRPRGRDEPRGDRRDHGRLPGDGRGRAGRGAVVGHGGGPARRVVRGAARHLPRGPGRGGGDRRGGAVLAVARQRPGAGLPGTGGHRPAGHGGGRPGARRRVGVRGDVHRARREAGDQRRLGAGGDRRGRHGHARRLRRRPRRRHRGDDLRQDRHGGHVGARAGAGRPAVGAHADARAGDGAGRARTAHRDPLRHADGRRVGDRRGEAVHPAGPADHRAARAVERLAARRLPVEQRQPGGGHPQRDDAGDLVGGPAVHGRRDDQRVVRGASDVREHRRAVLHEPVGPADHRRLAGPQPGDQRQPGAGLRAAARGRRDPAAPADPAAVRTRRRPAAERPAGPGPLRPAARPHAAPPAAPGRRPADPDRRQQRPDRPVAGRGRALLPRLQPPPGRRRTSGRRQPDLPAQPPGAPRRRGRRQRPDQRFRGPPGEHGPAARPRRGEARPVVTAGVRPPVGPPLLRRARTVGPPARRGPALARPGARRSVGGPDRPAQPAGGGLAGGVAAVQGARSAQRLPLLGPDPAVERDRPGPGGGAVGGGAGVLGAARLGAPGRGGHRDRRRGVLPADRRDPAAAPGRSGGARPDRRAARGLRPLPVAAALPGGDPGRVRPRPVGGRPRPALRLRRRRPAALRPRRVDQRLPRRGGGGGGHRPRHPLDDRGGAPGRWGDPGDERDQRRLDPAVPPCRRRGHRRRRPAVARRDRGPRAGHPRRRRHRRRDQPHPRRRPGAGGRFGRDGRGPRLGKNGRVVETGCPCGSRKAYRECCGRFHAGQAAAPTAEALMRSRFSAYAKGDTAYLLTTWHSTTRPPRLDLDRKTRWTELEILETSGGSAIHTDGTVRFRAHYVERGRAGVMEENSAFSRENGRWVYVAAL</sequence>
<evidence type="ECO:0000256" key="2">
    <source>
        <dbReference type="SAM" id="MobiDB-lite"/>
    </source>
</evidence>
<evidence type="ECO:0000313" key="5">
    <source>
        <dbReference type="Proteomes" id="UP000479526"/>
    </source>
</evidence>
<feature type="compositionally biased region" description="Basic residues" evidence="2">
    <location>
        <begin position="21"/>
        <end position="30"/>
    </location>
</feature>
<protein>
    <recommendedName>
        <fullName evidence="1">UPF0225 protein GT755_02630</fullName>
    </recommendedName>
</protein>
<dbReference type="SUPFAM" id="SSF54427">
    <property type="entry name" value="NTF2-like"/>
    <property type="match status" value="1"/>
</dbReference>
<evidence type="ECO:0000313" key="4">
    <source>
        <dbReference type="EMBL" id="NAS20577.1"/>
    </source>
</evidence>
<dbReference type="InterPro" id="IPR032710">
    <property type="entry name" value="NTF2-like_dom_sf"/>
</dbReference>
<name>A0A7C9NYF3_9ACTN</name>
<feature type="compositionally biased region" description="Basic and acidic residues" evidence="2">
    <location>
        <begin position="239"/>
        <end position="259"/>
    </location>
</feature>
<feature type="compositionally biased region" description="Basic and acidic residues" evidence="2">
    <location>
        <begin position="719"/>
        <end position="730"/>
    </location>
</feature>
<feature type="compositionally biased region" description="Basic residues" evidence="2">
    <location>
        <begin position="736"/>
        <end position="748"/>
    </location>
</feature>
<feature type="compositionally biased region" description="Basic residues" evidence="2">
    <location>
        <begin position="179"/>
        <end position="196"/>
    </location>
</feature>
<feature type="compositionally biased region" description="Basic residues" evidence="2">
    <location>
        <begin position="756"/>
        <end position="777"/>
    </location>
</feature>
<dbReference type="HAMAP" id="MF_00612">
    <property type="entry name" value="UPF0225"/>
    <property type="match status" value="1"/>
</dbReference>